<sequence>MMRRTLSICSLVLIMMVVMTTVSQASWLSHGIGELDKLVRGESYTMNFPGMVIQATEYLPAGTSHPALATRPHPEGAYFLQGVVVRFDITFLTGDYEGRPGQVMFSDSVKGISVKDLLTEGAKDSGGMELVTTFRKETKRISFVWDTTGYPQGSFTYLVELFPRSKSQKYSEIAIPVFLAASFGEVKEALKDASDGTLKRYGLERYSQVMEARKSPKWLGDIAFTDGSRLRQVDMKATPQVGMAVCLVYGSEILGGGRILSVNGTSVKTDMPPGVIHGRKADIFKIEAKFANRVVVRTTGKRTLSSDEEKWVQGFPETVGGNPRNQLRFMVRELLALDVVHVGPRQNAKHYFALFQAVSVAKECWIPIDIPVAVAERISVIGWANDGAPVLNAKELAREQAKRPGLVTVLWNLTQPKYSNSLNSKSASSSAAASSSSSEATNTTDVNQQQQQQQQQQVGITNP</sequence>
<organism evidence="2 3">
    <name type="scientific">Berkelbacteria bacterium GW2011_GWB1_38_5</name>
    <dbReference type="NCBI Taxonomy" id="1618336"/>
    <lineage>
        <taxon>Bacteria</taxon>
        <taxon>Candidatus Berkelbacteria</taxon>
    </lineage>
</organism>
<accession>A0A0G0NBI3</accession>
<dbReference type="AlphaFoldDB" id="A0A0G0NBI3"/>
<name>A0A0G0NBI3_9BACT</name>
<feature type="compositionally biased region" description="Low complexity" evidence="1">
    <location>
        <begin position="448"/>
        <end position="457"/>
    </location>
</feature>
<dbReference type="Proteomes" id="UP000034498">
    <property type="component" value="Unassembled WGS sequence"/>
</dbReference>
<reference evidence="2 3" key="1">
    <citation type="journal article" date="2015" name="Nature">
        <title>rRNA introns, odd ribosomes, and small enigmatic genomes across a large radiation of phyla.</title>
        <authorList>
            <person name="Brown C.T."/>
            <person name="Hug L.A."/>
            <person name="Thomas B.C."/>
            <person name="Sharon I."/>
            <person name="Castelle C.J."/>
            <person name="Singh A."/>
            <person name="Wilkins M.J."/>
            <person name="Williams K.H."/>
            <person name="Banfield J.F."/>
        </authorList>
    </citation>
    <scope>NUCLEOTIDE SEQUENCE [LARGE SCALE GENOMIC DNA]</scope>
</reference>
<comment type="caution">
    <text evidence="2">The sequence shown here is derived from an EMBL/GenBank/DDBJ whole genome shotgun (WGS) entry which is preliminary data.</text>
</comment>
<feature type="region of interest" description="Disordered" evidence="1">
    <location>
        <begin position="420"/>
        <end position="463"/>
    </location>
</feature>
<evidence type="ECO:0000313" key="2">
    <source>
        <dbReference type="EMBL" id="KKQ74471.1"/>
    </source>
</evidence>
<gene>
    <name evidence="2" type="ORF">US94_C0004G0012</name>
</gene>
<dbReference type="EMBL" id="LBUX01000004">
    <property type="protein sequence ID" value="KKQ74471.1"/>
    <property type="molecule type" value="Genomic_DNA"/>
</dbReference>
<evidence type="ECO:0000313" key="3">
    <source>
        <dbReference type="Proteomes" id="UP000034498"/>
    </source>
</evidence>
<dbReference type="STRING" id="1618336.US94_C0004G0012"/>
<protein>
    <submittedName>
        <fullName evidence="2">Uncharacterized protein</fullName>
    </submittedName>
</protein>
<evidence type="ECO:0000256" key="1">
    <source>
        <dbReference type="SAM" id="MobiDB-lite"/>
    </source>
</evidence>
<proteinExistence type="predicted"/>
<feature type="compositionally biased region" description="Low complexity" evidence="1">
    <location>
        <begin position="420"/>
        <end position="438"/>
    </location>
</feature>